<name>A0A8K0WID9_9HYPO</name>
<dbReference type="EMBL" id="JAGPXF010000001">
    <property type="protein sequence ID" value="KAH7262215.1"/>
    <property type="molecule type" value="Genomic_DNA"/>
</dbReference>
<evidence type="ECO:0000313" key="5">
    <source>
        <dbReference type="Proteomes" id="UP000813427"/>
    </source>
</evidence>
<dbReference type="InterPro" id="IPR027417">
    <property type="entry name" value="P-loop_NTPase"/>
</dbReference>
<proteinExistence type="predicted"/>
<evidence type="ECO:0000256" key="2">
    <source>
        <dbReference type="ARBA" id="ARBA00022806"/>
    </source>
</evidence>
<dbReference type="PANTHER" id="PTHR44533:SF4">
    <property type="entry name" value="DEAD_H RNA HELICASE, PUTATIVE-RELATED"/>
    <property type="match status" value="1"/>
</dbReference>
<reference evidence="4" key="1">
    <citation type="journal article" date="2021" name="Nat. Commun.">
        <title>Genetic determinants of endophytism in the Arabidopsis root mycobiome.</title>
        <authorList>
            <person name="Mesny F."/>
            <person name="Miyauchi S."/>
            <person name="Thiergart T."/>
            <person name="Pickel B."/>
            <person name="Atanasova L."/>
            <person name="Karlsson M."/>
            <person name="Huettel B."/>
            <person name="Barry K.W."/>
            <person name="Haridas S."/>
            <person name="Chen C."/>
            <person name="Bauer D."/>
            <person name="Andreopoulos W."/>
            <person name="Pangilinan J."/>
            <person name="LaButti K."/>
            <person name="Riley R."/>
            <person name="Lipzen A."/>
            <person name="Clum A."/>
            <person name="Drula E."/>
            <person name="Henrissat B."/>
            <person name="Kohler A."/>
            <person name="Grigoriev I.V."/>
            <person name="Martin F.M."/>
            <person name="Hacquard S."/>
        </authorList>
    </citation>
    <scope>NUCLEOTIDE SEQUENCE</scope>
    <source>
        <strain evidence="4">MPI-SDFR-AT-0068</strain>
    </source>
</reference>
<gene>
    <name evidence="4" type="ORF">BKA59DRAFT_448442</name>
</gene>
<keyword evidence="5" id="KW-1185">Reference proteome</keyword>
<evidence type="ECO:0000256" key="1">
    <source>
        <dbReference type="ARBA" id="ARBA00022801"/>
    </source>
</evidence>
<dbReference type="GO" id="GO:0005737">
    <property type="term" value="C:cytoplasm"/>
    <property type="evidence" value="ECO:0007669"/>
    <property type="project" value="TreeGrafter"/>
</dbReference>
<dbReference type="Gene3D" id="3.40.50.300">
    <property type="entry name" value="P-loop containing nucleotide triphosphate hydrolases"/>
    <property type="match status" value="1"/>
</dbReference>
<keyword evidence="2" id="KW-0067">ATP-binding</keyword>
<evidence type="ECO:0008006" key="6">
    <source>
        <dbReference type="Google" id="ProtNLM"/>
    </source>
</evidence>
<accession>A0A8K0WID9</accession>
<keyword evidence="2" id="KW-0547">Nucleotide-binding</keyword>
<evidence type="ECO:0000313" key="4">
    <source>
        <dbReference type="EMBL" id="KAH7262215.1"/>
    </source>
</evidence>
<comment type="caution">
    <text evidence="4">The sequence shown here is derived from an EMBL/GenBank/DDBJ whole genome shotgun (WGS) entry which is preliminary data.</text>
</comment>
<feature type="transmembrane region" description="Helical" evidence="3">
    <location>
        <begin position="77"/>
        <end position="96"/>
    </location>
</feature>
<dbReference type="OrthoDB" id="2320933at2759"/>
<evidence type="ECO:0000256" key="3">
    <source>
        <dbReference type="SAM" id="Phobius"/>
    </source>
</evidence>
<organism evidence="4 5">
    <name type="scientific">Fusarium tricinctum</name>
    <dbReference type="NCBI Taxonomy" id="61284"/>
    <lineage>
        <taxon>Eukaryota</taxon>
        <taxon>Fungi</taxon>
        <taxon>Dikarya</taxon>
        <taxon>Ascomycota</taxon>
        <taxon>Pezizomycotina</taxon>
        <taxon>Sordariomycetes</taxon>
        <taxon>Hypocreomycetidae</taxon>
        <taxon>Hypocreales</taxon>
        <taxon>Nectriaceae</taxon>
        <taxon>Fusarium</taxon>
        <taxon>Fusarium tricinctum species complex</taxon>
    </lineage>
</organism>
<dbReference type="PANTHER" id="PTHR44533">
    <property type="entry name" value="DEAD/H RNA HELICASE, PUTATIVE-RELATED"/>
    <property type="match status" value="1"/>
</dbReference>
<dbReference type="InterPro" id="IPR052431">
    <property type="entry name" value="SKI2_subfamily_helicases"/>
</dbReference>
<protein>
    <recommendedName>
        <fullName evidence="6">DEAD/DEAH box helicase domain-containing protein</fullName>
    </recommendedName>
</protein>
<dbReference type="AlphaFoldDB" id="A0A8K0WID9"/>
<sequence length="109" mass="12149">MHIIYKYTTMVNEIITEAKEAKERITKDFLGGGRRLGSKPDIRVPFEPDAWEWDVLDCVDADESVLVIVATSAGKTYHLGLLLLAPCLIIALSATVGDTRELRDWLAMS</sequence>
<keyword evidence="3" id="KW-1133">Transmembrane helix</keyword>
<dbReference type="Proteomes" id="UP000813427">
    <property type="component" value="Unassembled WGS sequence"/>
</dbReference>
<dbReference type="GO" id="GO:0004386">
    <property type="term" value="F:helicase activity"/>
    <property type="evidence" value="ECO:0007669"/>
    <property type="project" value="UniProtKB-KW"/>
</dbReference>
<keyword evidence="3" id="KW-0472">Membrane</keyword>
<keyword evidence="2" id="KW-0347">Helicase</keyword>
<keyword evidence="3" id="KW-0812">Transmembrane</keyword>
<dbReference type="GO" id="GO:0016787">
    <property type="term" value="F:hydrolase activity"/>
    <property type="evidence" value="ECO:0007669"/>
    <property type="project" value="UniProtKB-KW"/>
</dbReference>
<keyword evidence="1" id="KW-0378">Hydrolase</keyword>